<keyword evidence="2 14" id="KW-0963">Cytoplasm</keyword>
<dbReference type="EC" id="3.4.21.53" evidence="11 14"/>
<dbReference type="InterPro" id="IPR008269">
    <property type="entry name" value="Lon_proteolytic"/>
</dbReference>
<keyword evidence="4 14" id="KW-0547">Nucleotide-binding</keyword>
<sequence>MGEEGFMDITASVFSRQDKQLETSLLLPLRNIVLLPGITLPIVAGRRRSVAVAESTMLTEHKQLIVAAIRPEAQGRLEEDEKAEINSLEEIYPVATLAVVKKMSRLPIGPVQLIIESLERVRIEQLIQTEPTYTVNYQLLPQVTTETAIAAGTEQQTLAALTSAIQSLWQEAAMLNSNFPEELLAVLLHSDDPAQLAYQTSILLQQDVPEMQAVLEEENLEMLLRQMLADLKQEVEVQRLRREILGETKKEIEGQQREFFLRQQLKQIQEELGELDPDSQEIEELRVRIKEGQLPETAQKQAKRELARLERIGNASAEGGVIRTYLDWLLEMPWNKTVQDNLDLQHAREVLDADHHGLTKIKERIIEHLATFKLKQMAWTQQDLETRDAEQPQKLDQRYTIGTVICFAGPPGVGKTSLGRSIAHALGRPFERVSLGGLRDEAELRGHRRTYIGAMPGRIIQALYRAGVKNPVIMLDELDKVGMDYRGDPASVLLEILDPQQNHSFRDLYLDLDFDLSQIIFIGTANDLSRVPPPLIDRLEIIELSGYSQQEKIAIAQKYLLPRQIEKAGLPANAVQLPTETLRQVIENYTREAGVRKLEQQLGTLCRKVAVQYANGKTEPMAIYPEQLEASLGPRRFLLEQIRKTTQPGVATGLAWTLQGGEVLFVEAVFLPQGKDLMLTGQLGEVMQESAQIARSYVWSHAASVGIDLSAFKDNGLHLHVPAGAIPKDGPSAGVTMVTAIASLLMNQSVRTDTAMTGEINLSGEVLPIGGVREKVLAAHRSGITRVLLPQQNQKDLVDVPDDVRSQMEFILCDRIEQVLENALLQQQEVKSHQDSRDGHHRITKLFQMFSN</sequence>
<comment type="subunit">
    <text evidence="14 15">Homohexamer. Organized in a ring with a central cavity.</text>
</comment>
<dbReference type="GO" id="GO:0016887">
    <property type="term" value="F:ATP hydrolysis activity"/>
    <property type="evidence" value="ECO:0007669"/>
    <property type="project" value="UniProtKB-UniRule"/>
</dbReference>
<dbReference type="Gene3D" id="3.30.230.10">
    <property type="match status" value="1"/>
</dbReference>
<dbReference type="InterPro" id="IPR020568">
    <property type="entry name" value="Ribosomal_Su5_D2-typ_SF"/>
</dbReference>
<dbReference type="InterPro" id="IPR054594">
    <property type="entry name" value="Lon_lid"/>
</dbReference>
<dbReference type="Gene3D" id="2.30.130.40">
    <property type="entry name" value="LON domain-like"/>
    <property type="match status" value="1"/>
</dbReference>
<feature type="domain" description="Lon N-terminal" evidence="21">
    <location>
        <begin position="24"/>
        <end position="235"/>
    </location>
</feature>
<dbReference type="GO" id="GO:0034605">
    <property type="term" value="P:cellular response to heat"/>
    <property type="evidence" value="ECO:0007669"/>
    <property type="project" value="UniProtKB-UniRule"/>
</dbReference>
<dbReference type="eggNOG" id="COG0466">
    <property type="taxonomic scope" value="Bacteria"/>
</dbReference>
<name>F4XQ09_9CYAN</name>
<evidence type="ECO:0000256" key="11">
    <source>
        <dbReference type="ARBA" id="ARBA00066743"/>
    </source>
</evidence>
<dbReference type="SMART" id="SM00382">
    <property type="entry name" value="AAA"/>
    <property type="match status" value="1"/>
</dbReference>
<comment type="similarity">
    <text evidence="14 15 18 19">Belongs to the peptidase S16 family.</text>
</comment>
<dbReference type="InterPro" id="IPR046336">
    <property type="entry name" value="Lon_prtase_N_sf"/>
</dbReference>
<dbReference type="Gene3D" id="1.10.8.60">
    <property type="match status" value="1"/>
</dbReference>
<dbReference type="InterPro" id="IPR015947">
    <property type="entry name" value="PUA-like_sf"/>
</dbReference>
<comment type="induction">
    <text evidence="14">By heat shock.</text>
</comment>
<feature type="domain" description="Lon proteolytic" evidence="20">
    <location>
        <begin position="645"/>
        <end position="826"/>
    </location>
</feature>
<dbReference type="Proteomes" id="UP000003959">
    <property type="component" value="Unassembled WGS sequence"/>
</dbReference>
<dbReference type="CDD" id="cd19500">
    <property type="entry name" value="RecA-like_Lon"/>
    <property type="match status" value="1"/>
</dbReference>
<evidence type="ECO:0000256" key="15">
    <source>
        <dbReference type="PIRNR" id="PIRNR001174"/>
    </source>
</evidence>
<evidence type="ECO:0000256" key="14">
    <source>
        <dbReference type="HAMAP-Rule" id="MF_01973"/>
    </source>
</evidence>
<dbReference type="Pfam" id="PF22667">
    <property type="entry name" value="Lon_lid"/>
    <property type="match status" value="1"/>
</dbReference>
<dbReference type="InterPro" id="IPR003959">
    <property type="entry name" value="ATPase_AAA_core"/>
</dbReference>
<dbReference type="GO" id="GO:0006515">
    <property type="term" value="P:protein quality control for misfolded or incompletely synthesized proteins"/>
    <property type="evidence" value="ECO:0007669"/>
    <property type="project" value="UniProtKB-UniRule"/>
</dbReference>
<dbReference type="GO" id="GO:0043565">
    <property type="term" value="F:sequence-specific DNA binding"/>
    <property type="evidence" value="ECO:0007669"/>
    <property type="project" value="UniProtKB-UniRule"/>
</dbReference>
<evidence type="ECO:0000256" key="6">
    <source>
        <dbReference type="ARBA" id="ARBA00022825"/>
    </source>
</evidence>
<dbReference type="InterPro" id="IPR008268">
    <property type="entry name" value="Peptidase_S16_AS"/>
</dbReference>
<comment type="function">
    <text evidence="10 14">ATP-dependent serine protease that mediates the selective degradation of mutant and abnormal proteins as well as certain short-lived regulatory proteins. Required for cellular homeostasis and for survival from DNA damage and developmental changes induced by stress. Degrades polypeptides processively to yield small peptide fragments that are 5 to 10 amino acids long. Binds to DNA in a double-stranded, site-specific manner.</text>
</comment>
<dbReference type="InterPro" id="IPR027417">
    <property type="entry name" value="P-loop_NTPase"/>
</dbReference>
<dbReference type="FunFam" id="3.40.50.300:FF:000021">
    <property type="entry name" value="Lon protease homolog"/>
    <property type="match status" value="1"/>
</dbReference>
<dbReference type="HOGENOM" id="CLU_004109_4_3_3"/>
<evidence type="ECO:0000256" key="17">
    <source>
        <dbReference type="PIRSR" id="PIRSR001174-2"/>
    </source>
</evidence>
<organism evidence="22 23">
    <name type="scientific">Moorena producens 3L</name>
    <dbReference type="NCBI Taxonomy" id="489825"/>
    <lineage>
        <taxon>Bacteria</taxon>
        <taxon>Bacillati</taxon>
        <taxon>Cyanobacteriota</taxon>
        <taxon>Cyanophyceae</taxon>
        <taxon>Coleofasciculales</taxon>
        <taxon>Coleofasciculaceae</taxon>
        <taxon>Moorena</taxon>
    </lineage>
</organism>
<evidence type="ECO:0000256" key="16">
    <source>
        <dbReference type="PIRSR" id="PIRSR001174-1"/>
    </source>
</evidence>
<dbReference type="SUPFAM" id="SSF52540">
    <property type="entry name" value="P-loop containing nucleoside triphosphate hydrolases"/>
    <property type="match status" value="1"/>
</dbReference>
<dbReference type="PRINTS" id="PR00830">
    <property type="entry name" value="ENDOLAPTASE"/>
</dbReference>
<gene>
    <name evidence="14" type="primary">lon</name>
    <name evidence="22" type="ORF">LYNGBM3L_36950</name>
</gene>
<dbReference type="GO" id="GO:0005737">
    <property type="term" value="C:cytoplasm"/>
    <property type="evidence" value="ECO:0007669"/>
    <property type="project" value="UniProtKB-SubCell"/>
</dbReference>
<dbReference type="InterPro" id="IPR027065">
    <property type="entry name" value="Lon_Prtase"/>
</dbReference>
<dbReference type="InterPro" id="IPR003111">
    <property type="entry name" value="Lon_prtase_N"/>
</dbReference>
<evidence type="ECO:0000256" key="5">
    <source>
        <dbReference type="ARBA" id="ARBA00022801"/>
    </source>
</evidence>
<dbReference type="Gene3D" id="1.20.58.1480">
    <property type="match status" value="1"/>
</dbReference>
<dbReference type="FunFam" id="1.20.5.5270:FF:000002">
    <property type="entry name" value="Lon protease homolog"/>
    <property type="match status" value="1"/>
</dbReference>
<evidence type="ECO:0000256" key="3">
    <source>
        <dbReference type="ARBA" id="ARBA00022670"/>
    </source>
</evidence>
<dbReference type="Gene3D" id="3.40.50.300">
    <property type="entry name" value="P-loop containing nucleotide triphosphate hydrolases"/>
    <property type="match status" value="1"/>
</dbReference>
<dbReference type="AlphaFoldDB" id="F4XQ09"/>
<reference evidence="23" key="1">
    <citation type="journal article" date="2011" name="Proc. Natl. Acad. Sci. U.S.A.">
        <title>Genomic insights into the physiology and ecology of the marine filamentous cyanobacterium Lyngbya majuscula.</title>
        <authorList>
            <person name="Jones A.C."/>
            <person name="Monroe E.A."/>
            <person name="Podell S."/>
            <person name="Hess W.R."/>
            <person name="Klages S."/>
            <person name="Esquenazi E."/>
            <person name="Niessen S."/>
            <person name="Hoover H."/>
            <person name="Rothmann M."/>
            <person name="Lasken R.S."/>
            <person name="Yates J.R.III."/>
            <person name="Reinhardt R."/>
            <person name="Kube M."/>
            <person name="Burkart M.D."/>
            <person name="Allen E.E."/>
            <person name="Dorrestein P.C."/>
            <person name="Gerwick W.H."/>
            <person name="Gerwick L."/>
        </authorList>
    </citation>
    <scope>NUCLEOTIDE SEQUENCE [LARGE SCALE GENOMIC DNA]</scope>
    <source>
        <strain evidence="23">3L</strain>
    </source>
</reference>
<dbReference type="GO" id="GO:0004176">
    <property type="term" value="F:ATP-dependent peptidase activity"/>
    <property type="evidence" value="ECO:0007669"/>
    <property type="project" value="UniProtKB-UniRule"/>
</dbReference>
<dbReference type="InterPro" id="IPR004815">
    <property type="entry name" value="Lon_bac/euk-typ"/>
</dbReference>
<dbReference type="SMART" id="SM00464">
    <property type="entry name" value="LON"/>
    <property type="match status" value="1"/>
</dbReference>
<evidence type="ECO:0000256" key="13">
    <source>
        <dbReference type="ARBA" id="ARBA00082722"/>
    </source>
</evidence>
<dbReference type="InterPro" id="IPR027543">
    <property type="entry name" value="Lon_bac"/>
</dbReference>
<keyword evidence="5 14" id="KW-0378">Hydrolase</keyword>
<keyword evidence="7 14" id="KW-0067">ATP-binding</keyword>
<dbReference type="Pfam" id="PF02190">
    <property type="entry name" value="LON_substr_bdg"/>
    <property type="match status" value="1"/>
</dbReference>
<keyword evidence="8 14" id="KW-0346">Stress response</keyword>
<evidence type="ECO:0000256" key="9">
    <source>
        <dbReference type="ARBA" id="ARBA00050665"/>
    </source>
</evidence>
<dbReference type="HAMAP" id="MF_01973">
    <property type="entry name" value="lon_bact"/>
    <property type="match status" value="1"/>
</dbReference>
<evidence type="ECO:0000313" key="22">
    <source>
        <dbReference type="EMBL" id="EGJ33376.1"/>
    </source>
</evidence>
<evidence type="ECO:0000256" key="10">
    <source>
        <dbReference type="ARBA" id="ARBA00053875"/>
    </source>
</evidence>
<protein>
    <recommendedName>
        <fullName evidence="12 14">Lon protease</fullName>
        <ecNumber evidence="11 14">3.4.21.53</ecNumber>
    </recommendedName>
    <alternativeName>
        <fullName evidence="13 14">ATP-dependent protease La</fullName>
    </alternativeName>
</protein>
<feature type="binding site" evidence="14 17">
    <location>
        <begin position="409"/>
        <end position="416"/>
    </location>
    <ligand>
        <name>ATP</name>
        <dbReference type="ChEBI" id="CHEBI:30616"/>
    </ligand>
</feature>
<dbReference type="InterPro" id="IPR014721">
    <property type="entry name" value="Ribsml_uS5_D2-typ_fold_subgr"/>
</dbReference>
<keyword evidence="23" id="KW-1185">Reference proteome</keyword>
<feature type="active site" evidence="14 16">
    <location>
        <position position="775"/>
    </location>
</feature>
<evidence type="ECO:0000256" key="2">
    <source>
        <dbReference type="ARBA" id="ARBA00022490"/>
    </source>
</evidence>
<accession>F4XQ09</accession>
<proteinExistence type="evidence at transcript level"/>
<evidence type="ECO:0000256" key="1">
    <source>
        <dbReference type="ARBA" id="ARBA00004496"/>
    </source>
</evidence>
<dbReference type="PROSITE" id="PS51787">
    <property type="entry name" value="LON_N"/>
    <property type="match status" value="1"/>
</dbReference>
<dbReference type="InterPro" id="IPR003593">
    <property type="entry name" value="AAA+_ATPase"/>
</dbReference>
<evidence type="ECO:0000256" key="12">
    <source>
        <dbReference type="ARBA" id="ARBA00071934"/>
    </source>
</evidence>
<dbReference type="PIRSF" id="PIRSF001174">
    <property type="entry name" value="Lon_proteas"/>
    <property type="match status" value="1"/>
</dbReference>
<comment type="subcellular location">
    <subcellularLocation>
        <location evidence="1 14 15">Cytoplasm</location>
    </subcellularLocation>
</comment>
<dbReference type="GO" id="GO:0004252">
    <property type="term" value="F:serine-type endopeptidase activity"/>
    <property type="evidence" value="ECO:0007669"/>
    <property type="project" value="UniProtKB-UniRule"/>
</dbReference>
<evidence type="ECO:0000313" key="23">
    <source>
        <dbReference type="Proteomes" id="UP000003959"/>
    </source>
</evidence>
<dbReference type="Pfam" id="PF00004">
    <property type="entry name" value="AAA"/>
    <property type="match status" value="1"/>
</dbReference>
<dbReference type="PROSITE" id="PS01046">
    <property type="entry name" value="LON_SER"/>
    <property type="match status" value="1"/>
</dbReference>
<evidence type="ECO:0000256" key="4">
    <source>
        <dbReference type="ARBA" id="ARBA00022741"/>
    </source>
</evidence>
<comment type="catalytic activity">
    <reaction evidence="9 14 15 18">
        <text>Hydrolysis of proteins in presence of ATP.</text>
        <dbReference type="EC" id="3.4.21.53"/>
    </reaction>
</comment>
<feature type="active site" evidence="14 16">
    <location>
        <position position="732"/>
    </location>
</feature>
<evidence type="ECO:0000259" key="20">
    <source>
        <dbReference type="PROSITE" id="PS51786"/>
    </source>
</evidence>
<dbReference type="SUPFAM" id="SSF88697">
    <property type="entry name" value="PUA domain-like"/>
    <property type="match status" value="1"/>
</dbReference>
<dbReference type="EMBL" id="GL890851">
    <property type="protein sequence ID" value="EGJ33376.1"/>
    <property type="molecule type" value="Genomic_DNA"/>
</dbReference>
<dbReference type="SUPFAM" id="SSF54211">
    <property type="entry name" value="Ribosomal protein S5 domain 2-like"/>
    <property type="match status" value="1"/>
</dbReference>
<evidence type="ECO:0000256" key="8">
    <source>
        <dbReference type="ARBA" id="ARBA00023016"/>
    </source>
</evidence>
<keyword evidence="3 14" id="KW-0645">Protease</keyword>
<evidence type="ECO:0000259" key="21">
    <source>
        <dbReference type="PROSITE" id="PS51787"/>
    </source>
</evidence>
<dbReference type="NCBIfam" id="TIGR00763">
    <property type="entry name" value="lon"/>
    <property type="match status" value="1"/>
</dbReference>
<dbReference type="Pfam" id="PF05362">
    <property type="entry name" value="Lon_C"/>
    <property type="match status" value="1"/>
</dbReference>
<dbReference type="Gene3D" id="1.20.5.5270">
    <property type="match status" value="1"/>
</dbReference>
<evidence type="ECO:0000256" key="18">
    <source>
        <dbReference type="PROSITE-ProRule" id="PRU01122"/>
    </source>
</evidence>
<keyword evidence="6 14" id="KW-0720">Serine protease</keyword>
<dbReference type="GO" id="GO:0005524">
    <property type="term" value="F:ATP binding"/>
    <property type="evidence" value="ECO:0007669"/>
    <property type="project" value="UniProtKB-UniRule"/>
</dbReference>
<dbReference type="PROSITE" id="PS51786">
    <property type="entry name" value="LON_PROTEOLYTIC"/>
    <property type="match status" value="1"/>
</dbReference>
<evidence type="ECO:0000256" key="7">
    <source>
        <dbReference type="ARBA" id="ARBA00022840"/>
    </source>
</evidence>
<evidence type="ECO:0000256" key="19">
    <source>
        <dbReference type="RuleBase" id="RU000591"/>
    </source>
</evidence>
<dbReference type="PANTHER" id="PTHR10046">
    <property type="entry name" value="ATP DEPENDENT LON PROTEASE FAMILY MEMBER"/>
    <property type="match status" value="1"/>
</dbReference>